<accession>A0A016QR28</accession>
<name>A0A016QR28_9DEIO</name>
<dbReference type="Proteomes" id="UP000020492">
    <property type="component" value="Unassembled WGS sequence"/>
</dbReference>
<proteinExistence type="predicted"/>
<keyword evidence="2" id="KW-1185">Reference proteome</keyword>
<sequence>MKPTTHLPTPDFLIVRVTRQDEELLFHTHGGTVHEFPAGSVSRCGTTARPGVSVRDPEAREVYSAPLTRDALAQLAVCLHGDGMYAWLDTQAFGPSVPVTAWVYKGQVVSYVTGAGETALTASPAQIREGQVAYVNGLYTALRLACRFAHLGAEPVSFTPAPVPFQNETLCDSCGLPTTGDEGEQCPTCQAHEQAWNAALDDLRGRLSPVLDHWAAHWAGQGLQPVDLSSAVEMGLGILKGQRLAGF</sequence>
<dbReference type="PATRIC" id="fig|1476583.3.peg.1393"/>
<evidence type="ECO:0000313" key="2">
    <source>
        <dbReference type="Proteomes" id="UP000020492"/>
    </source>
</evidence>
<comment type="caution">
    <text evidence="1">The sequence shown here is derived from an EMBL/GenBank/DDBJ whole genome shotgun (WGS) entry which is preliminary data.</text>
</comment>
<organism evidence="1 2">
    <name type="scientific">Deinococcus phoenicis</name>
    <dbReference type="NCBI Taxonomy" id="1476583"/>
    <lineage>
        <taxon>Bacteria</taxon>
        <taxon>Thermotogati</taxon>
        <taxon>Deinococcota</taxon>
        <taxon>Deinococci</taxon>
        <taxon>Deinococcales</taxon>
        <taxon>Deinococcaceae</taxon>
        <taxon>Deinococcus</taxon>
    </lineage>
</organism>
<dbReference type="STRING" id="1476583.DEIPH_ctg021orf0073"/>
<protein>
    <submittedName>
        <fullName evidence="1">Uncharacterized protein</fullName>
    </submittedName>
</protein>
<gene>
    <name evidence="1" type="ORF">DEIPH_ctg021orf0073</name>
</gene>
<dbReference type="EMBL" id="JHAC01000021">
    <property type="protein sequence ID" value="EYB68555.1"/>
    <property type="molecule type" value="Genomic_DNA"/>
</dbReference>
<evidence type="ECO:0000313" key="1">
    <source>
        <dbReference type="EMBL" id="EYB68555.1"/>
    </source>
</evidence>
<dbReference type="AlphaFoldDB" id="A0A016QR28"/>
<dbReference type="RefSeq" id="WP_034355921.1">
    <property type="nucleotide sequence ID" value="NZ_JHAC01000021.1"/>
</dbReference>
<dbReference type="OrthoDB" id="74057at2"/>
<reference evidence="1 2" key="1">
    <citation type="submission" date="2014-03" db="EMBL/GenBank/DDBJ databases">
        <title>Draft genome sequence of Deinococcus phoenicis 1P10ME.</title>
        <authorList>
            <person name="Stepanov V.G."/>
            <person name="Vaishampayan P."/>
            <person name="Venkateswaran K."/>
            <person name="Fox G.E."/>
        </authorList>
    </citation>
    <scope>NUCLEOTIDE SEQUENCE [LARGE SCALE GENOMIC DNA]</scope>
    <source>
        <strain evidence="1 2">1P10ME</strain>
    </source>
</reference>